<dbReference type="STRING" id="307507.A0A2V0NZK7"/>
<organism evidence="5 6">
    <name type="scientific">Raphidocelis subcapitata</name>
    <dbReference type="NCBI Taxonomy" id="307507"/>
    <lineage>
        <taxon>Eukaryota</taxon>
        <taxon>Viridiplantae</taxon>
        <taxon>Chlorophyta</taxon>
        <taxon>core chlorophytes</taxon>
        <taxon>Chlorophyceae</taxon>
        <taxon>CS clade</taxon>
        <taxon>Sphaeropleales</taxon>
        <taxon>Selenastraceae</taxon>
        <taxon>Raphidocelis</taxon>
    </lineage>
</organism>
<dbReference type="InterPro" id="IPR036322">
    <property type="entry name" value="WD40_repeat_dom_sf"/>
</dbReference>
<feature type="repeat" description="WD" evidence="4">
    <location>
        <begin position="65"/>
        <end position="106"/>
    </location>
</feature>
<dbReference type="GO" id="GO:0005737">
    <property type="term" value="C:cytoplasm"/>
    <property type="evidence" value="ECO:0007669"/>
    <property type="project" value="UniProtKB-SubCell"/>
</dbReference>
<dbReference type="GO" id="GO:0000398">
    <property type="term" value="P:mRNA splicing, via spliceosome"/>
    <property type="evidence" value="ECO:0007669"/>
    <property type="project" value="TreeGrafter"/>
</dbReference>
<reference evidence="5 6" key="1">
    <citation type="journal article" date="2018" name="Sci. Rep.">
        <title>Raphidocelis subcapitata (=Pseudokirchneriella subcapitata) provides an insight into genome evolution and environmental adaptations in the Sphaeropleales.</title>
        <authorList>
            <person name="Suzuki S."/>
            <person name="Yamaguchi H."/>
            <person name="Nakajima N."/>
            <person name="Kawachi M."/>
        </authorList>
    </citation>
    <scope>NUCLEOTIDE SEQUENCE [LARGE SCALE GENOMIC DNA]</scope>
    <source>
        <strain evidence="5 6">NIES-35</strain>
    </source>
</reference>
<feature type="repeat" description="WD" evidence="4">
    <location>
        <begin position="107"/>
        <end position="148"/>
    </location>
</feature>
<dbReference type="InterPro" id="IPR015943">
    <property type="entry name" value="WD40/YVTN_repeat-like_dom_sf"/>
</dbReference>
<dbReference type="Proteomes" id="UP000247498">
    <property type="component" value="Unassembled WGS sequence"/>
</dbReference>
<dbReference type="FunCoup" id="A0A2V0NZK7">
    <property type="interactions" value="1621"/>
</dbReference>
<dbReference type="InParanoid" id="A0A2V0NZK7"/>
<feature type="repeat" description="WD" evidence="4">
    <location>
        <begin position="275"/>
        <end position="308"/>
    </location>
</feature>
<dbReference type="Gene3D" id="2.130.10.10">
    <property type="entry name" value="YVTN repeat-like/Quinoprotein amine dehydrogenase"/>
    <property type="match status" value="2"/>
</dbReference>
<dbReference type="PROSITE" id="PS50294">
    <property type="entry name" value="WD_REPEATS_REGION"/>
    <property type="match status" value="3"/>
</dbReference>
<evidence type="ECO:0000256" key="1">
    <source>
        <dbReference type="ARBA" id="ARBA00004496"/>
    </source>
</evidence>
<evidence type="ECO:0000313" key="6">
    <source>
        <dbReference type="Proteomes" id="UP000247498"/>
    </source>
</evidence>
<keyword evidence="4" id="KW-0853">WD repeat</keyword>
<evidence type="ECO:0000256" key="4">
    <source>
        <dbReference type="PROSITE-ProRule" id="PRU00221"/>
    </source>
</evidence>
<sequence>MAAAAGPAPDPAAALPSKEAFELTGHEGAVLNVRLNPAGTYCLSCGKDRTVRLWNPHKGIPIKTYSGHGYEARDASVSRDNSQFASVGGDKQVFLWDVGSGKVVRKFRGHDAAINAVVHAASDDVLVTGGYDQCIRAWDCRSRSTEPIQTMRAFKDDVTTVAARGHEVLGGSVDGTLRRFDVRMGRAYTDDLRHPVTAAVYTGDGLCLLAACLDSTLRLVDKETGELLASYRGHTHTGVKMGCALMPGDAFVVGASEDGRVFYWELVEAALAKSFPAHKGAVCGVAAHPAGAFLLTAGADGAVRVWGC</sequence>
<evidence type="ECO:0000256" key="3">
    <source>
        <dbReference type="ARBA" id="ARBA00038145"/>
    </source>
</evidence>
<dbReference type="PANTHER" id="PTHR22842">
    <property type="entry name" value="WD40 REPEAT PROTEIN"/>
    <property type="match status" value="1"/>
</dbReference>
<dbReference type="SMART" id="SM00320">
    <property type="entry name" value="WD40"/>
    <property type="match status" value="7"/>
</dbReference>
<dbReference type="InterPro" id="IPR051980">
    <property type="entry name" value="WD_repeat_MORG1"/>
</dbReference>
<keyword evidence="2" id="KW-0963">Cytoplasm</keyword>
<keyword evidence="6" id="KW-1185">Reference proteome</keyword>
<proteinExistence type="inferred from homology"/>
<dbReference type="InterPro" id="IPR001680">
    <property type="entry name" value="WD40_rpt"/>
</dbReference>
<evidence type="ECO:0000313" key="5">
    <source>
        <dbReference type="EMBL" id="GBF92112.1"/>
    </source>
</evidence>
<name>A0A2V0NZK7_9CHLO</name>
<dbReference type="PANTHER" id="PTHR22842:SF3">
    <property type="entry name" value="WD REPEAT DOMAIN-CONTAINING PROTEIN 83"/>
    <property type="match status" value="1"/>
</dbReference>
<comment type="similarity">
    <text evidence="3">Belongs to the WD repeat MORG1 family.</text>
</comment>
<comment type="caution">
    <text evidence="5">The sequence shown here is derived from an EMBL/GenBank/DDBJ whole genome shotgun (WGS) entry which is preliminary data.</text>
</comment>
<dbReference type="CDD" id="cd00200">
    <property type="entry name" value="WD40"/>
    <property type="match status" value="1"/>
</dbReference>
<gene>
    <name evidence="5" type="ORF">Rsub_04459</name>
</gene>
<dbReference type="SUPFAM" id="SSF50978">
    <property type="entry name" value="WD40 repeat-like"/>
    <property type="match status" value="1"/>
</dbReference>
<dbReference type="Pfam" id="PF00400">
    <property type="entry name" value="WD40"/>
    <property type="match status" value="5"/>
</dbReference>
<comment type="subcellular location">
    <subcellularLocation>
        <location evidence="1">Cytoplasm</location>
    </subcellularLocation>
</comment>
<dbReference type="PROSITE" id="PS50082">
    <property type="entry name" value="WD_REPEATS_2"/>
    <property type="match status" value="4"/>
</dbReference>
<accession>A0A2V0NZK7</accession>
<evidence type="ECO:0000256" key="2">
    <source>
        <dbReference type="ARBA" id="ARBA00022490"/>
    </source>
</evidence>
<dbReference type="GO" id="GO:0071013">
    <property type="term" value="C:catalytic step 2 spliceosome"/>
    <property type="evidence" value="ECO:0007669"/>
    <property type="project" value="TreeGrafter"/>
</dbReference>
<protein>
    <submittedName>
        <fullName evidence="5">Uncharacterized protein</fullName>
    </submittedName>
</protein>
<dbReference type="AlphaFoldDB" id="A0A2V0NZK7"/>
<dbReference type="OrthoDB" id="71437at2759"/>
<dbReference type="EMBL" id="BDRX01000029">
    <property type="protein sequence ID" value="GBF92112.1"/>
    <property type="molecule type" value="Genomic_DNA"/>
</dbReference>
<feature type="repeat" description="WD" evidence="4">
    <location>
        <begin position="23"/>
        <end position="64"/>
    </location>
</feature>